<feature type="transmembrane region" description="Helical" evidence="10">
    <location>
        <begin position="69"/>
        <end position="94"/>
    </location>
</feature>
<dbReference type="GO" id="GO:0008381">
    <property type="term" value="F:mechanosensitive monoatomic ion channel activity"/>
    <property type="evidence" value="ECO:0007669"/>
    <property type="project" value="UniProtKB-UniRule"/>
</dbReference>
<evidence type="ECO:0000256" key="6">
    <source>
        <dbReference type="ARBA" id="ARBA00022989"/>
    </source>
</evidence>
<dbReference type="InterPro" id="IPR037673">
    <property type="entry name" value="MSC/AndL"/>
</dbReference>
<dbReference type="Gene3D" id="1.10.1200.120">
    <property type="entry name" value="Large-conductance mechanosensitive channel, MscL, domain 1"/>
    <property type="match status" value="1"/>
</dbReference>
<evidence type="ECO:0000256" key="3">
    <source>
        <dbReference type="ARBA" id="ARBA00022448"/>
    </source>
</evidence>
<dbReference type="NCBIfam" id="TIGR00220">
    <property type="entry name" value="mscL"/>
    <property type="match status" value="1"/>
</dbReference>
<evidence type="ECO:0000256" key="1">
    <source>
        <dbReference type="ARBA" id="ARBA00004651"/>
    </source>
</evidence>
<feature type="transmembrane region" description="Helical" evidence="10">
    <location>
        <begin position="20"/>
        <end position="49"/>
    </location>
</feature>
<keyword evidence="4 10" id="KW-1003">Cell membrane</keyword>
<reference evidence="11" key="1">
    <citation type="journal article" date="2014" name="Int. J. Syst. Evol. Microbiol.">
        <title>Complete genome sequence of Corynebacterium casei LMG S-19264T (=DSM 44701T), isolated from a smear-ripened cheese.</title>
        <authorList>
            <consortium name="US DOE Joint Genome Institute (JGI-PGF)"/>
            <person name="Walter F."/>
            <person name="Albersmeier A."/>
            <person name="Kalinowski J."/>
            <person name="Ruckert C."/>
        </authorList>
    </citation>
    <scope>NUCLEOTIDE SEQUENCE</scope>
    <source>
        <strain evidence="11">CGMCC 1.12408</strain>
    </source>
</reference>
<keyword evidence="6 10" id="KW-1133">Transmembrane helix</keyword>
<evidence type="ECO:0000256" key="8">
    <source>
        <dbReference type="ARBA" id="ARBA00023136"/>
    </source>
</evidence>
<comment type="caution">
    <text evidence="11">The sequence shown here is derived from an EMBL/GenBank/DDBJ whole genome shotgun (WGS) entry which is preliminary data.</text>
</comment>
<evidence type="ECO:0000313" key="12">
    <source>
        <dbReference type="Proteomes" id="UP000613512"/>
    </source>
</evidence>
<evidence type="ECO:0000256" key="5">
    <source>
        <dbReference type="ARBA" id="ARBA00022692"/>
    </source>
</evidence>
<sequence length="133" mass="15256">MKKFWEEFKVFALKGNVLDLAVAVVIGTAFSAIVNSLVANIITPLVGILFNGVDFKNEVWLIRGVEIQYGVFIQSVFDFFVIALSIFIFIRLLARLKRKKKVEEVKEEAPKIDPQEKLLTEIRDLLLEQNKKM</sequence>
<keyword evidence="7 10" id="KW-0406">Ion transport</keyword>
<keyword evidence="3 10" id="KW-0813">Transport</keyword>
<dbReference type="InterPro" id="IPR001185">
    <property type="entry name" value="MS_channel"/>
</dbReference>
<evidence type="ECO:0000313" key="11">
    <source>
        <dbReference type="EMBL" id="GGA80729.1"/>
    </source>
</evidence>
<dbReference type="AlphaFoldDB" id="A0A916S4V1"/>
<dbReference type="InterPro" id="IPR019823">
    <property type="entry name" value="Mechanosensitive_channel_CS"/>
</dbReference>
<evidence type="ECO:0000256" key="2">
    <source>
        <dbReference type="ARBA" id="ARBA00007254"/>
    </source>
</evidence>
<evidence type="ECO:0000256" key="10">
    <source>
        <dbReference type="HAMAP-Rule" id="MF_00115"/>
    </source>
</evidence>
<dbReference type="EMBL" id="BMEY01000012">
    <property type="protein sequence ID" value="GGA80729.1"/>
    <property type="molecule type" value="Genomic_DNA"/>
</dbReference>
<gene>
    <name evidence="10 11" type="primary">mscL</name>
    <name evidence="11" type="ORF">GCM10008025_25140</name>
</gene>
<dbReference type="Pfam" id="PF01741">
    <property type="entry name" value="MscL"/>
    <property type="match status" value="1"/>
</dbReference>
<dbReference type="SUPFAM" id="SSF81330">
    <property type="entry name" value="Gated mechanosensitive channel"/>
    <property type="match status" value="1"/>
</dbReference>
<comment type="subcellular location">
    <subcellularLocation>
        <location evidence="1 10">Cell membrane</location>
        <topology evidence="1 10">Multi-pass membrane protein</topology>
    </subcellularLocation>
</comment>
<dbReference type="InterPro" id="IPR036019">
    <property type="entry name" value="MscL_channel"/>
</dbReference>
<evidence type="ECO:0000256" key="9">
    <source>
        <dbReference type="ARBA" id="ARBA00023303"/>
    </source>
</evidence>
<dbReference type="RefSeq" id="WP_188385011.1">
    <property type="nucleotide sequence ID" value="NZ_BMEY01000012.1"/>
</dbReference>
<reference evidence="11" key="2">
    <citation type="submission" date="2020-09" db="EMBL/GenBank/DDBJ databases">
        <authorList>
            <person name="Sun Q."/>
            <person name="Zhou Y."/>
        </authorList>
    </citation>
    <scope>NUCLEOTIDE SEQUENCE</scope>
    <source>
        <strain evidence="11">CGMCC 1.12408</strain>
    </source>
</reference>
<comment type="subunit">
    <text evidence="10">Homopentamer.</text>
</comment>
<comment type="function">
    <text evidence="10">Channel that opens in response to stretch forces in the membrane lipid bilayer. May participate in the regulation of osmotic pressure changes within the cell.</text>
</comment>
<dbReference type="HAMAP" id="MF_00115">
    <property type="entry name" value="MscL"/>
    <property type="match status" value="1"/>
</dbReference>
<dbReference type="GO" id="GO:0005886">
    <property type="term" value="C:plasma membrane"/>
    <property type="evidence" value="ECO:0007669"/>
    <property type="project" value="UniProtKB-SubCell"/>
</dbReference>
<keyword evidence="12" id="KW-1185">Reference proteome</keyword>
<dbReference type="Proteomes" id="UP000613512">
    <property type="component" value="Unassembled WGS sequence"/>
</dbReference>
<comment type="similarity">
    <text evidence="2 10">Belongs to the MscL family.</text>
</comment>
<evidence type="ECO:0000256" key="4">
    <source>
        <dbReference type="ARBA" id="ARBA00022475"/>
    </source>
</evidence>
<keyword evidence="5 10" id="KW-0812">Transmembrane</keyword>
<accession>A0A916S4V1</accession>
<dbReference type="PRINTS" id="PR01264">
    <property type="entry name" value="MECHCHANNEL"/>
</dbReference>
<evidence type="ECO:0000256" key="7">
    <source>
        <dbReference type="ARBA" id="ARBA00023065"/>
    </source>
</evidence>
<dbReference type="PROSITE" id="PS01327">
    <property type="entry name" value="MSCL"/>
    <property type="match status" value="1"/>
</dbReference>
<dbReference type="PANTHER" id="PTHR30266">
    <property type="entry name" value="MECHANOSENSITIVE CHANNEL MSCL"/>
    <property type="match status" value="1"/>
</dbReference>
<dbReference type="PANTHER" id="PTHR30266:SF2">
    <property type="entry name" value="LARGE-CONDUCTANCE MECHANOSENSITIVE CHANNEL"/>
    <property type="match status" value="1"/>
</dbReference>
<protein>
    <recommendedName>
        <fullName evidence="10">Large-conductance mechanosensitive channel</fullName>
    </recommendedName>
</protein>
<keyword evidence="8 10" id="KW-0472">Membrane</keyword>
<keyword evidence="9 10" id="KW-0407">Ion channel</keyword>
<proteinExistence type="inferred from homology"/>
<organism evidence="11 12">
    <name type="scientific">Ornithinibacillus halotolerans</name>
    <dbReference type="NCBI Taxonomy" id="1274357"/>
    <lineage>
        <taxon>Bacteria</taxon>
        <taxon>Bacillati</taxon>
        <taxon>Bacillota</taxon>
        <taxon>Bacilli</taxon>
        <taxon>Bacillales</taxon>
        <taxon>Bacillaceae</taxon>
        <taxon>Ornithinibacillus</taxon>
    </lineage>
</organism>
<name>A0A916S4V1_9BACI</name>